<gene>
    <name evidence="1" type="ORF">BJ138DRAFT_1119983</name>
</gene>
<evidence type="ECO:0000313" key="1">
    <source>
        <dbReference type="EMBL" id="KAH7903855.1"/>
    </source>
</evidence>
<keyword evidence="2" id="KW-1185">Reference proteome</keyword>
<comment type="caution">
    <text evidence="1">The sequence shown here is derived from an EMBL/GenBank/DDBJ whole genome shotgun (WGS) entry which is preliminary data.</text>
</comment>
<sequence length="855" mass="93887">MTEPQTGINAIFTKLGGGKAYKVFQTARDATYSLTQSPDRMPLTDAHRQMVLTDSLKGKPYYKPYRGRDNGYAAASPETPTRDTYPPPRRRYDAAPPSQPQRPYDDNLFPSEEGITVPSDPHNNPSPRQDPVYNNAHGSFLSGDIDIHSESPTSGVDSKRFDSPQQGLADTDLINRAASQTPMQGQIDSQSAGLQLISTHTVSGVGMGAEATPPQAEPIYPAPQTPIQHQTNSSQFPARFPSVEIEMTDQPPHPSTPETPTQKEVDSSQFPPRLPSVEMGSGENLPDCYQPSHMSTSSYPASGMKAPSQPISAPSCHSTGQHSSSPPPTPESETNMDADTTPPTQPISTPSYHFTSQHSSNLPSTPESETNMDADATPPTQPNSTPSYHFTGQHSSNLPSTPESGTNMDADTTPPTQPISTPSYHFTSQHSTSQRSTNPHFTPQPSRQHISSYPAISQFSSPLPSGGFTTPLGNLEALFQRAVTNCFSGLQPAILEAVQTSVAQGLAALPGANTLSSTTSPDSDDDEDDLPVFRHRRRKVSPRGDSNFLHAAFRQYLREKNVIGGAKESLPPSTASPEAVHFFELNNTEGPELSAIQLDWSSALKSRWNTEAISLLCLDFERQLKEGNFPAVSYDPKTMGIKQLRKYLLTSFKRPQKAYKDHATLEAMAKEHSMTVVATAAKEVKEKTNLPTIRDRRYHRKQGTFKRRKRIIKENQSRDPQAWGQVQTILMYLGVDGMSGDETDSPPQAPKKVRRTALFWRNEELSTMFDAVESYNKALRAEQMKAPIGNQALPREFASRKYDAAHPIPGLPRNWYSDQWVQGVPSATQKTYGFKDPMIIPVIPRNGVPTPDSPS</sequence>
<dbReference type="EMBL" id="MU268724">
    <property type="protein sequence ID" value="KAH7903855.1"/>
    <property type="molecule type" value="Genomic_DNA"/>
</dbReference>
<dbReference type="Proteomes" id="UP000790377">
    <property type="component" value="Unassembled WGS sequence"/>
</dbReference>
<evidence type="ECO:0000313" key="2">
    <source>
        <dbReference type="Proteomes" id="UP000790377"/>
    </source>
</evidence>
<organism evidence="1 2">
    <name type="scientific">Hygrophoropsis aurantiaca</name>
    <dbReference type="NCBI Taxonomy" id="72124"/>
    <lineage>
        <taxon>Eukaryota</taxon>
        <taxon>Fungi</taxon>
        <taxon>Dikarya</taxon>
        <taxon>Basidiomycota</taxon>
        <taxon>Agaricomycotina</taxon>
        <taxon>Agaricomycetes</taxon>
        <taxon>Agaricomycetidae</taxon>
        <taxon>Boletales</taxon>
        <taxon>Coniophorineae</taxon>
        <taxon>Hygrophoropsidaceae</taxon>
        <taxon>Hygrophoropsis</taxon>
    </lineage>
</organism>
<name>A0ACB7ZS05_9AGAM</name>
<protein>
    <submittedName>
        <fullName evidence="1">Uncharacterized protein</fullName>
    </submittedName>
</protein>
<accession>A0ACB7ZS05</accession>
<proteinExistence type="predicted"/>
<reference evidence="1" key="1">
    <citation type="journal article" date="2021" name="New Phytol.">
        <title>Evolutionary innovations through gain and loss of genes in the ectomycorrhizal Boletales.</title>
        <authorList>
            <person name="Wu G."/>
            <person name="Miyauchi S."/>
            <person name="Morin E."/>
            <person name="Kuo A."/>
            <person name="Drula E."/>
            <person name="Varga T."/>
            <person name="Kohler A."/>
            <person name="Feng B."/>
            <person name="Cao Y."/>
            <person name="Lipzen A."/>
            <person name="Daum C."/>
            <person name="Hundley H."/>
            <person name="Pangilinan J."/>
            <person name="Johnson J."/>
            <person name="Barry K."/>
            <person name="LaButti K."/>
            <person name="Ng V."/>
            <person name="Ahrendt S."/>
            <person name="Min B."/>
            <person name="Choi I.G."/>
            <person name="Park H."/>
            <person name="Plett J.M."/>
            <person name="Magnuson J."/>
            <person name="Spatafora J.W."/>
            <person name="Nagy L.G."/>
            <person name="Henrissat B."/>
            <person name="Grigoriev I.V."/>
            <person name="Yang Z.L."/>
            <person name="Xu J."/>
            <person name="Martin F.M."/>
        </authorList>
    </citation>
    <scope>NUCLEOTIDE SEQUENCE</scope>
    <source>
        <strain evidence="1">ATCC 28755</strain>
    </source>
</reference>